<feature type="transmembrane region" description="Helical" evidence="5">
    <location>
        <begin position="164"/>
        <end position="183"/>
    </location>
</feature>
<protein>
    <submittedName>
        <fullName evidence="6">Uncharacterized protein</fullName>
    </submittedName>
</protein>
<feature type="transmembrane region" description="Helical" evidence="5">
    <location>
        <begin position="133"/>
        <end position="152"/>
    </location>
</feature>
<keyword evidence="3 5" id="KW-1133">Transmembrane helix</keyword>
<evidence type="ECO:0000256" key="4">
    <source>
        <dbReference type="ARBA" id="ARBA00023136"/>
    </source>
</evidence>
<keyword evidence="7" id="KW-1185">Reference proteome</keyword>
<evidence type="ECO:0000256" key="3">
    <source>
        <dbReference type="ARBA" id="ARBA00022989"/>
    </source>
</evidence>
<gene>
    <name evidence="6" type="ORF">ABVK25_006580</name>
</gene>
<feature type="transmembrane region" description="Helical" evidence="5">
    <location>
        <begin position="12"/>
        <end position="32"/>
    </location>
</feature>
<feature type="transmembrane region" description="Helical" evidence="5">
    <location>
        <begin position="189"/>
        <end position="211"/>
    </location>
</feature>
<evidence type="ECO:0000313" key="7">
    <source>
        <dbReference type="Proteomes" id="UP001590951"/>
    </source>
</evidence>
<comment type="subcellular location">
    <subcellularLocation>
        <location evidence="1">Membrane</location>
        <topology evidence="1">Multi-pass membrane protein</topology>
    </subcellularLocation>
</comment>
<evidence type="ECO:0000313" key="6">
    <source>
        <dbReference type="EMBL" id="KAL2053255.1"/>
    </source>
</evidence>
<sequence length="226" mass="25347">MAIKFAVRPFQMLMTPICFFVALYASFVYDILYANLAAFPIKFQEESGWNLLFGALPFLALLIGILVGGAANVLNQSYYNRRFNANGNKAVLESRVPPMMVGSIVFAGGLFLFGRTSNKRIQWIAPCIETTLMRFGFFTIFQSALSYLIDTFQRYPASAVAANTFLRSVFAAAFPLFINLMYYGLGIPWASSVFAFFGVALILILYLFFIYGKWLRGRGKYSANMG</sequence>
<dbReference type="Proteomes" id="UP001590951">
    <property type="component" value="Unassembled WGS sequence"/>
</dbReference>
<reference evidence="6 7" key="1">
    <citation type="submission" date="2024-09" db="EMBL/GenBank/DDBJ databases">
        <title>Rethinking Asexuality: The Enigmatic Case of Functional Sexual Genes in Lepraria (Stereocaulaceae).</title>
        <authorList>
            <person name="Doellman M."/>
            <person name="Sun Y."/>
            <person name="Barcenas-Pena A."/>
            <person name="Lumbsch H.T."/>
            <person name="Grewe F."/>
        </authorList>
    </citation>
    <scope>NUCLEOTIDE SEQUENCE [LARGE SCALE GENOMIC DNA]</scope>
    <source>
        <strain evidence="6 7">Grewe 0041</strain>
    </source>
</reference>
<evidence type="ECO:0000256" key="2">
    <source>
        <dbReference type="ARBA" id="ARBA00022692"/>
    </source>
</evidence>
<evidence type="ECO:0000256" key="5">
    <source>
        <dbReference type="SAM" id="Phobius"/>
    </source>
</evidence>
<evidence type="ECO:0000256" key="1">
    <source>
        <dbReference type="ARBA" id="ARBA00004141"/>
    </source>
</evidence>
<keyword evidence="2 5" id="KW-0812">Transmembrane</keyword>
<feature type="transmembrane region" description="Helical" evidence="5">
    <location>
        <begin position="96"/>
        <end position="113"/>
    </location>
</feature>
<dbReference type="PANTHER" id="PTHR23502">
    <property type="entry name" value="MAJOR FACILITATOR SUPERFAMILY"/>
    <property type="match status" value="1"/>
</dbReference>
<dbReference type="EMBL" id="JBHFEH010000022">
    <property type="protein sequence ID" value="KAL2053255.1"/>
    <property type="molecule type" value="Genomic_DNA"/>
</dbReference>
<name>A0ABR4B5X0_9LECA</name>
<keyword evidence="4 5" id="KW-0472">Membrane</keyword>
<accession>A0ABR4B5X0</accession>
<dbReference type="PANTHER" id="PTHR23502:SF59">
    <property type="entry name" value="MULTIDRUG TRANSPORTER, PUTATIVE (AFU_ORTHOLOGUE AFUA_1G10370)-RELATED"/>
    <property type="match status" value="1"/>
</dbReference>
<comment type="caution">
    <text evidence="6">The sequence shown here is derived from an EMBL/GenBank/DDBJ whole genome shotgun (WGS) entry which is preliminary data.</text>
</comment>
<dbReference type="Gene3D" id="1.20.1250.20">
    <property type="entry name" value="MFS general substrate transporter like domains"/>
    <property type="match status" value="1"/>
</dbReference>
<organism evidence="6 7">
    <name type="scientific">Lepraria finkii</name>
    <dbReference type="NCBI Taxonomy" id="1340010"/>
    <lineage>
        <taxon>Eukaryota</taxon>
        <taxon>Fungi</taxon>
        <taxon>Dikarya</taxon>
        <taxon>Ascomycota</taxon>
        <taxon>Pezizomycotina</taxon>
        <taxon>Lecanoromycetes</taxon>
        <taxon>OSLEUM clade</taxon>
        <taxon>Lecanoromycetidae</taxon>
        <taxon>Lecanorales</taxon>
        <taxon>Lecanorineae</taxon>
        <taxon>Stereocaulaceae</taxon>
        <taxon>Lepraria</taxon>
    </lineage>
</organism>
<proteinExistence type="predicted"/>
<feature type="transmembrane region" description="Helical" evidence="5">
    <location>
        <begin position="52"/>
        <end position="75"/>
    </location>
</feature>
<dbReference type="SUPFAM" id="SSF103473">
    <property type="entry name" value="MFS general substrate transporter"/>
    <property type="match status" value="1"/>
</dbReference>
<dbReference type="InterPro" id="IPR036259">
    <property type="entry name" value="MFS_trans_sf"/>
</dbReference>